<sequence>MNILRKIIILFLVSLTVFTLGSTIKVKPTSSLNNNNRAVINIAVIFFETEDPYTMKVIESFKEIESVKENNVKFTFLNPQNNIAINNEMLDNALRSNYDLYILYLPDRTEGSVNNVIDRVRQRGKALILMNIPTEIALKSSKIYDKVAFVTPDSKKAGIAQGNIIVDLWKKNKEALDKNNNGVLEYILLEGPINDPQVVDRSKYAISTINDAGIKTQELAKGNEDWNKELAKTSINNLFLRYGGNIEAIISNNDAMAIGAIEALQNYGYNKGDKLKNIAVVGIDGLQEAKDLIDKGLMTGTVIQDPKVQSKLLYTVGVNLVNKLNPIGNTDYQIVDGQIIIPFPYDTYVGKEVSNNK</sequence>
<evidence type="ECO:0000313" key="11">
    <source>
        <dbReference type="EMBL" id="AGF57779.1"/>
    </source>
</evidence>
<name>M1MIP7_9CLOT</name>
<evidence type="ECO:0000256" key="3">
    <source>
        <dbReference type="ARBA" id="ARBA00022597"/>
    </source>
</evidence>
<evidence type="ECO:0000313" key="12">
    <source>
        <dbReference type="Proteomes" id="UP000011728"/>
    </source>
</evidence>
<comment type="subunit">
    <text evidence="8">The ABC transporter complex is composed of one ATP-binding protein (MglA), two transmembrane proteins (MglC) and a solute-binding protein (MglB).</text>
</comment>
<evidence type="ECO:0000256" key="5">
    <source>
        <dbReference type="ARBA" id="ARBA00022729"/>
    </source>
</evidence>
<dbReference type="Gene3D" id="3.40.50.2300">
    <property type="match status" value="2"/>
</dbReference>
<dbReference type="Pfam" id="PF13407">
    <property type="entry name" value="Peripla_BP_4"/>
    <property type="match status" value="1"/>
</dbReference>
<dbReference type="Proteomes" id="UP000011728">
    <property type="component" value="Chromosome"/>
</dbReference>
<dbReference type="SUPFAM" id="SSF53822">
    <property type="entry name" value="Periplasmic binding protein-like I"/>
    <property type="match status" value="1"/>
</dbReference>
<proteinExistence type="predicted"/>
<keyword evidence="3 11" id="KW-0762">Sugar transport</keyword>
<keyword evidence="6" id="KW-0574">Periplasm</keyword>
<dbReference type="PANTHER" id="PTHR30036:SF2">
    <property type="entry name" value="D-GALACTOSE_METHYL-GALACTOSIDE BINDING PERIPLASMIC PROTEIN MGLB"/>
    <property type="match status" value="1"/>
</dbReference>
<evidence type="ECO:0000256" key="7">
    <source>
        <dbReference type="ARBA" id="ARBA00022837"/>
    </source>
</evidence>
<dbReference type="InterPro" id="IPR050555">
    <property type="entry name" value="Bact_Solute-Bind_Prot2"/>
</dbReference>
<evidence type="ECO:0000256" key="1">
    <source>
        <dbReference type="ARBA" id="ARBA00004196"/>
    </source>
</evidence>
<reference evidence="11 12" key="1">
    <citation type="submission" date="2013-02" db="EMBL/GenBank/DDBJ databases">
        <title>Genome sequence of Clostridium saccharoperbutylacetonicum N1-4(HMT).</title>
        <authorList>
            <person name="Poehlein A."/>
            <person name="Daniel R."/>
        </authorList>
    </citation>
    <scope>NUCLEOTIDE SEQUENCE [LARGE SCALE GENOMIC DNA]</scope>
    <source>
        <strain evidence="12">N1-4(HMT)</strain>
    </source>
</reference>
<keyword evidence="7" id="KW-0106">Calcium</keyword>
<gene>
    <name evidence="11" type="ORF">Cspa_c40220</name>
</gene>
<dbReference type="GO" id="GO:0046872">
    <property type="term" value="F:metal ion binding"/>
    <property type="evidence" value="ECO:0007669"/>
    <property type="project" value="UniProtKB-KW"/>
</dbReference>
<keyword evidence="4" id="KW-0479">Metal-binding</keyword>
<evidence type="ECO:0000256" key="2">
    <source>
        <dbReference type="ARBA" id="ARBA00022448"/>
    </source>
</evidence>
<evidence type="ECO:0000256" key="4">
    <source>
        <dbReference type="ARBA" id="ARBA00022723"/>
    </source>
</evidence>
<dbReference type="OrthoDB" id="1924898at2"/>
<dbReference type="InterPro" id="IPR044085">
    <property type="entry name" value="MglB-like_PBP1"/>
</dbReference>
<dbReference type="STRING" id="36745.CLSAP_37890"/>
<comment type="subcellular location">
    <subcellularLocation>
        <location evidence="1">Cell envelope</location>
    </subcellularLocation>
</comment>
<evidence type="ECO:0000259" key="10">
    <source>
        <dbReference type="Pfam" id="PF13407"/>
    </source>
</evidence>
<dbReference type="GO" id="GO:0030246">
    <property type="term" value="F:carbohydrate binding"/>
    <property type="evidence" value="ECO:0007669"/>
    <property type="project" value="InterPro"/>
</dbReference>
<evidence type="ECO:0000256" key="6">
    <source>
        <dbReference type="ARBA" id="ARBA00022764"/>
    </source>
</evidence>
<protein>
    <recommendedName>
        <fullName evidence="9">D-galactose/methyl-galactoside binding periplasmic protein MglB</fullName>
    </recommendedName>
</protein>
<evidence type="ECO:0000256" key="8">
    <source>
        <dbReference type="ARBA" id="ARBA00034323"/>
    </source>
</evidence>
<dbReference type="GO" id="GO:0030288">
    <property type="term" value="C:outer membrane-bounded periplasmic space"/>
    <property type="evidence" value="ECO:0007669"/>
    <property type="project" value="TreeGrafter"/>
</dbReference>
<dbReference type="HOGENOM" id="CLU_037628_3_1_9"/>
<dbReference type="CDD" id="cd01539">
    <property type="entry name" value="PBP1_GGBP"/>
    <property type="match status" value="1"/>
</dbReference>
<dbReference type="RefSeq" id="WP_015394092.1">
    <property type="nucleotide sequence ID" value="NC_020291.1"/>
</dbReference>
<keyword evidence="12" id="KW-1185">Reference proteome</keyword>
<dbReference type="PATRIC" id="fig|931276.5.peg.4056"/>
<evidence type="ECO:0000256" key="9">
    <source>
        <dbReference type="ARBA" id="ARBA00034344"/>
    </source>
</evidence>
<feature type="domain" description="Periplasmic binding protein" evidence="10">
    <location>
        <begin position="42"/>
        <end position="322"/>
    </location>
</feature>
<dbReference type="InterPro" id="IPR025997">
    <property type="entry name" value="SBP_2_dom"/>
</dbReference>
<accession>M1MIP7</accession>
<dbReference type="EMBL" id="CP004121">
    <property type="protein sequence ID" value="AGF57779.1"/>
    <property type="molecule type" value="Genomic_DNA"/>
</dbReference>
<keyword evidence="5" id="KW-0732">Signal</keyword>
<organism evidence="11 12">
    <name type="scientific">Clostridium saccharoperbutylacetonicum N1-4(HMT)</name>
    <dbReference type="NCBI Taxonomy" id="931276"/>
    <lineage>
        <taxon>Bacteria</taxon>
        <taxon>Bacillati</taxon>
        <taxon>Bacillota</taxon>
        <taxon>Clostridia</taxon>
        <taxon>Eubacteriales</taxon>
        <taxon>Clostridiaceae</taxon>
        <taxon>Clostridium</taxon>
    </lineage>
</organism>
<dbReference type="AlphaFoldDB" id="M1MIP7"/>
<dbReference type="PANTHER" id="PTHR30036">
    <property type="entry name" value="D-XYLOSE-BINDING PERIPLASMIC PROTEIN"/>
    <property type="match status" value="1"/>
</dbReference>
<keyword evidence="2" id="KW-0813">Transport</keyword>
<dbReference type="KEGG" id="csr:Cspa_c40220"/>
<dbReference type="InterPro" id="IPR028082">
    <property type="entry name" value="Peripla_BP_I"/>
</dbReference>
<dbReference type="eggNOG" id="COG1879">
    <property type="taxonomic scope" value="Bacteria"/>
</dbReference>